<sequence length="61" mass="6801">TDIHEVDMQAKKDACMFNIIVTDGYVEWLPSYAVPTLVVLTVEDVQPPPKVHNLIGTVYVS</sequence>
<protein>
    <submittedName>
        <fullName evidence="1">Uncharacterized protein</fullName>
    </submittedName>
</protein>
<gene>
    <name evidence="1" type="ORF">LCGC14_2572000</name>
</gene>
<accession>A0A0F9D9W2</accession>
<proteinExistence type="predicted"/>
<organism evidence="1">
    <name type="scientific">marine sediment metagenome</name>
    <dbReference type="NCBI Taxonomy" id="412755"/>
    <lineage>
        <taxon>unclassified sequences</taxon>
        <taxon>metagenomes</taxon>
        <taxon>ecological metagenomes</taxon>
    </lineage>
</organism>
<dbReference type="AlphaFoldDB" id="A0A0F9D9W2"/>
<dbReference type="EMBL" id="LAZR01042722">
    <property type="protein sequence ID" value="KKL08823.1"/>
    <property type="molecule type" value="Genomic_DNA"/>
</dbReference>
<feature type="non-terminal residue" evidence="1">
    <location>
        <position position="1"/>
    </location>
</feature>
<name>A0A0F9D9W2_9ZZZZ</name>
<reference evidence="1" key="1">
    <citation type="journal article" date="2015" name="Nature">
        <title>Complex archaea that bridge the gap between prokaryotes and eukaryotes.</title>
        <authorList>
            <person name="Spang A."/>
            <person name="Saw J.H."/>
            <person name="Jorgensen S.L."/>
            <person name="Zaremba-Niedzwiedzka K."/>
            <person name="Martijn J."/>
            <person name="Lind A.E."/>
            <person name="van Eijk R."/>
            <person name="Schleper C."/>
            <person name="Guy L."/>
            <person name="Ettema T.J."/>
        </authorList>
    </citation>
    <scope>NUCLEOTIDE SEQUENCE</scope>
</reference>
<comment type="caution">
    <text evidence="1">The sequence shown here is derived from an EMBL/GenBank/DDBJ whole genome shotgun (WGS) entry which is preliminary data.</text>
</comment>
<evidence type="ECO:0000313" key="1">
    <source>
        <dbReference type="EMBL" id="KKL08823.1"/>
    </source>
</evidence>